<evidence type="ECO:0000256" key="4">
    <source>
        <dbReference type="ARBA" id="ARBA00022544"/>
    </source>
</evidence>
<dbReference type="KEGG" id="dru:Desru_2356"/>
<feature type="transmembrane region" description="Helical" evidence="8">
    <location>
        <begin position="337"/>
        <end position="356"/>
    </location>
</feature>
<feature type="transmembrane region" description="Helical" evidence="8">
    <location>
        <begin position="81"/>
        <end position="101"/>
    </location>
</feature>
<dbReference type="PANTHER" id="PTHR34975:SF2">
    <property type="entry name" value="SPORE GERMINATION PROTEIN A2"/>
    <property type="match status" value="1"/>
</dbReference>
<reference evidence="10" key="1">
    <citation type="submission" date="2011-05" db="EMBL/GenBank/DDBJ databases">
        <title>Complete sequence of Desulfotomaculum ruminis DSM 2154.</title>
        <authorList>
            <person name="Lucas S."/>
            <person name="Copeland A."/>
            <person name="Lapidus A."/>
            <person name="Cheng J.-F."/>
            <person name="Goodwin L."/>
            <person name="Pitluck S."/>
            <person name="Lu M."/>
            <person name="Detter J.C."/>
            <person name="Han C."/>
            <person name="Tapia R."/>
            <person name="Land M."/>
            <person name="Hauser L."/>
            <person name="Kyrpides N."/>
            <person name="Ivanova N."/>
            <person name="Mikhailova N."/>
            <person name="Pagani I."/>
            <person name="Stams A.J.M."/>
            <person name="Plugge C.M."/>
            <person name="Muyzer G."/>
            <person name="Kuever J."/>
            <person name="Parshina S.N."/>
            <person name="Ivanova A.E."/>
            <person name="Nazina T.N."/>
            <person name="Brambilla E."/>
            <person name="Spring S."/>
            <person name="Klenk H.-P."/>
            <person name="Woyke T."/>
        </authorList>
    </citation>
    <scope>NUCLEOTIDE SEQUENCE [LARGE SCALE GENOMIC DNA]</scope>
    <source>
        <strain evidence="10">ATCC 23193 / DSM 2154 / NCIB 8452 / DL</strain>
    </source>
</reference>
<reference evidence="9 10" key="2">
    <citation type="journal article" date="2012" name="Stand. Genomic Sci.">
        <title>Complete genome sequence of the sulfate-reducing firmicute Desulfotomaculum ruminis type strain (DL(T)).</title>
        <authorList>
            <person name="Spring S."/>
            <person name="Visser M."/>
            <person name="Lu M."/>
            <person name="Copeland A."/>
            <person name="Lapidus A."/>
            <person name="Lucas S."/>
            <person name="Cheng J.F."/>
            <person name="Han C."/>
            <person name="Tapia R."/>
            <person name="Goodwin L.A."/>
            <person name="Pitluck S."/>
            <person name="Ivanova N."/>
            <person name="Land M."/>
            <person name="Hauser L."/>
            <person name="Larimer F."/>
            <person name="Rohde M."/>
            <person name="Goker M."/>
            <person name="Detter J.C."/>
            <person name="Kyrpides N.C."/>
            <person name="Woyke T."/>
            <person name="Schaap P.J."/>
            <person name="Plugge C.M."/>
            <person name="Muyzer G."/>
            <person name="Kuever J."/>
            <person name="Pereira I.A."/>
            <person name="Parshina S.N."/>
            <person name="Bernier-Latmani R."/>
            <person name="Stams A.J."/>
            <person name="Klenk H.P."/>
        </authorList>
    </citation>
    <scope>NUCLEOTIDE SEQUENCE [LARGE SCALE GENOMIC DNA]</scope>
    <source>
        <strain evidence="10">ATCC 23193 / DSM 2154 / NCIB 8452 / DL</strain>
    </source>
</reference>
<dbReference type="HOGENOM" id="CLU_047547_1_2_9"/>
<feature type="transmembrane region" description="Helical" evidence="8">
    <location>
        <begin position="271"/>
        <end position="296"/>
    </location>
</feature>
<dbReference type="GO" id="GO:0016020">
    <property type="term" value="C:membrane"/>
    <property type="evidence" value="ECO:0007669"/>
    <property type="project" value="UniProtKB-SubCell"/>
</dbReference>
<feature type="transmembrane region" description="Helical" evidence="8">
    <location>
        <begin position="308"/>
        <end position="325"/>
    </location>
</feature>
<dbReference type="PANTHER" id="PTHR34975">
    <property type="entry name" value="SPORE GERMINATION PROTEIN A2"/>
    <property type="match status" value="1"/>
</dbReference>
<evidence type="ECO:0000256" key="5">
    <source>
        <dbReference type="ARBA" id="ARBA00022692"/>
    </source>
</evidence>
<feature type="transmembrane region" description="Helical" evidence="8">
    <location>
        <begin position="147"/>
        <end position="164"/>
    </location>
</feature>
<organism evidence="9 10">
    <name type="scientific">Desulforamulus ruminis (strain ATCC 23193 / DSM 2154 / NCIMB 8452 / DL)</name>
    <name type="common">Desulfotomaculum ruminis</name>
    <dbReference type="NCBI Taxonomy" id="696281"/>
    <lineage>
        <taxon>Bacteria</taxon>
        <taxon>Bacillati</taxon>
        <taxon>Bacillota</taxon>
        <taxon>Clostridia</taxon>
        <taxon>Eubacteriales</taxon>
        <taxon>Peptococcaceae</taxon>
        <taxon>Desulforamulus</taxon>
    </lineage>
</organism>
<dbReference type="AlphaFoldDB" id="F6DMD1"/>
<gene>
    <name evidence="9" type="ordered locus">Desru_2356</name>
</gene>
<comment type="subcellular location">
    <subcellularLocation>
        <location evidence="1">Membrane</location>
        <topology evidence="1">Multi-pass membrane protein</topology>
    </subcellularLocation>
</comment>
<dbReference type="Proteomes" id="UP000009234">
    <property type="component" value="Chromosome"/>
</dbReference>
<keyword evidence="3" id="KW-0813">Transport</keyword>
<accession>F6DMD1</accession>
<dbReference type="STRING" id="696281.Desru_2356"/>
<evidence type="ECO:0000256" key="3">
    <source>
        <dbReference type="ARBA" id="ARBA00022448"/>
    </source>
</evidence>
<dbReference type="NCBIfam" id="TIGR00912">
    <property type="entry name" value="2A0309"/>
    <property type="match status" value="1"/>
</dbReference>
<evidence type="ECO:0000256" key="7">
    <source>
        <dbReference type="ARBA" id="ARBA00023136"/>
    </source>
</evidence>
<dbReference type="InterPro" id="IPR004761">
    <property type="entry name" value="Spore_GerAB"/>
</dbReference>
<sequence length="366" mass="40231">MKAEAQISSWQATAYIVILILPTAILFVPATTAASAGPDAWLSLLAALVFGLLVAGIASALASRFPQETPVEYAPRLLGRYLGKLVGLIFACYFYYVAYFVQRQFTELMSTTYLFNTPVLVNIGLLTLIACYALYLGMEPLARTNTVITCFFLISIVVIFLLILKHIRLENFTPLLATPPGKILFGALSPGSWFGECAVILMLAPFLADKKKIARITFGAVLIVFFSMVLVTIGAVGLFGPETTSRLVFPTFSLARYTMIETFMSLDRVDVLFMAVWVAGMAFKLTTFFYAGTLAFAQLFGLKSYRPLIIPGGILLTVLSLNSWTNIAELMEFSAQVFPPSVSFVNFFLTFLLYLISFKEPSPGGQ</sequence>
<dbReference type="eggNOG" id="COG0531">
    <property type="taxonomic scope" value="Bacteria"/>
</dbReference>
<keyword evidence="4" id="KW-0309">Germination</keyword>
<comment type="similarity">
    <text evidence="2">Belongs to the amino acid-polyamine-organocation (APC) superfamily. Spore germination protein (SGP) (TC 2.A.3.9) family.</text>
</comment>
<name>F6DMD1_DESRL</name>
<evidence type="ECO:0000256" key="6">
    <source>
        <dbReference type="ARBA" id="ARBA00022989"/>
    </source>
</evidence>
<proteinExistence type="inferred from homology"/>
<keyword evidence="6 8" id="KW-1133">Transmembrane helix</keyword>
<evidence type="ECO:0000256" key="2">
    <source>
        <dbReference type="ARBA" id="ARBA00007998"/>
    </source>
</evidence>
<dbReference type="GO" id="GO:0009847">
    <property type="term" value="P:spore germination"/>
    <property type="evidence" value="ECO:0007669"/>
    <property type="project" value="InterPro"/>
</dbReference>
<feature type="transmembrane region" description="Helical" evidence="8">
    <location>
        <begin position="216"/>
        <end position="239"/>
    </location>
</feature>
<protein>
    <submittedName>
        <fullName evidence="9">Spore germination protein</fullName>
    </submittedName>
</protein>
<feature type="transmembrane region" description="Helical" evidence="8">
    <location>
        <begin position="40"/>
        <end position="61"/>
    </location>
</feature>
<keyword evidence="7 8" id="KW-0472">Membrane</keyword>
<dbReference type="Pfam" id="PF03845">
    <property type="entry name" value="Spore_permease"/>
    <property type="match status" value="1"/>
</dbReference>
<evidence type="ECO:0000313" key="10">
    <source>
        <dbReference type="Proteomes" id="UP000009234"/>
    </source>
</evidence>
<evidence type="ECO:0000313" key="9">
    <source>
        <dbReference type="EMBL" id="AEG60598.1"/>
    </source>
</evidence>
<keyword evidence="10" id="KW-1185">Reference proteome</keyword>
<evidence type="ECO:0000256" key="8">
    <source>
        <dbReference type="SAM" id="Phobius"/>
    </source>
</evidence>
<keyword evidence="5 8" id="KW-0812">Transmembrane</keyword>
<dbReference type="Gene3D" id="1.20.1740.10">
    <property type="entry name" value="Amino acid/polyamine transporter I"/>
    <property type="match status" value="1"/>
</dbReference>
<feature type="transmembrane region" description="Helical" evidence="8">
    <location>
        <begin position="113"/>
        <end position="135"/>
    </location>
</feature>
<dbReference type="RefSeq" id="WP_013842354.1">
    <property type="nucleotide sequence ID" value="NC_015589.1"/>
</dbReference>
<dbReference type="EMBL" id="CP002780">
    <property type="protein sequence ID" value="AEG60598.1"/>
    <property type="molecule type" value="Genomic_DNA"/>
</dbReference>
<feature type="transmembrane region" description="Helical" evidence="8">
    <location>
        <begin position="184"/>
        <end position="204"/>
    </location>
</feature>
<evidence type="ECO:0000256" key="1">
    <source>
        <dbReference type="ARBA" id="ARBA00004141"/>
    </source>
</evidence>
<dbReference type="OrthoDB" id="1675410at2"/>
<feature type="transmembrane region" description="Helical" evidence="8">
    <location>
        <begin position="12"/>
        <end position="34"/>
    </location>
</feature>